<feature type="transmembrane region" description="Helical" evidence="8">
    <location>
        <begin position="132"/>
        <end position="150"/>
    </location>
</feature>
<evidence type="ECO:0000313" key="10">
    <source>
        <dbReference type="Proteomes" id="UP000266287"/>
    </source>
</evidence>
<name>A0A399FVN6_UNCN2</name>
<comment type="similarity">
    <text evidence="2">Belongs to the MreD family.</text>
</comment>
<keyword evidence="4 8" id="KW-0812">Transmembrane</keyword>
<evidence type="ECO:0000256" key="5">
    <source>
        <dbReference type="ARBA" id="ARBA00022960"/>
    </source>
</evidence>
<evidence type="ECO:0000256" key="2">
    <source>
        <dbReference type="ARBA" id="ARBA00007776"/>
    </source>
</evidence>
<keyword evidence="5" id="KW-0133">Cell shape</keyword>
<gene>
    <name evidence="9" type="primary">mreD</name>
    <name evidence="9" type="ORF">B9J77_02920</name>
</gene>
<dbReference type="NCBIfam" id="TIGR03426">
    <property type="entry name" value="shape_MreD"/>
    <property type="match status" value="1"/>
</dbReference>
<dbReference type="AlphaFoldDB" id="A0A399FVN6"/>
<reference evidence="9 10" key="1">
    <citation type="submission" date="2018-08" db="EMBL/GenBank/DDBJ databases">
        <title>Draft genome of candidate division NPL-UPA2 bacterium Unc8 that adapted to ultra-basic serpentinizing groundwater.</title>
        <authorList>
            <person name="Ishii S."/>
            <person name="Suzuki S."/>
            <person name="Nealson K.H."/>
        </authorList>
    </citation>
    <scope>NUCLEOTIDE SEQUENCE [LARGE SCALE GENOMIC DNA]</scope>
    <source>
        <strain evidence="9">Unc8</strain>
    </source>
</reference>
<dbReference type="EMBL" id="NDHY01000005">
    <property type="protein sequence ID" value="RII00254.1"/>
    <property type="molecule type" value="Genomic_DNA"/>
</dbReference>
<protein>
    <submittedName>
        <fullName evidence="9">Rod shape-determining protein MreD</fullName>
    </submittedName>
</protein>
<feature type="transmembrane region" description="Helical" evidence="8">
    <location>
        <begin position="100"/>
        <end position="120"/>
    </location>
</feature>
<organism evidence="9 10">
    <name type="scientific">candidate division NPL-UPA2 bacterium Unc8</name>
    <dbReference type="NCBI Taxonomy" id="1980939"/>
    <lineage>
        <taxon>Bacteria</taxon>
    </lineage>
</organism>
<sequence length="166" mass="18040">MKRLIYLLLLIILAIALQTTIFAAPTLFNVAPNLILLLTIFAGFHGGEVKGSIVGFTGGILLDHFSVHPVGLGAFSQTIAGTLSGILRSRLYRESIFAQLLVTFIASVASLLSFLLLKLVFGLLSPITPEGIIFPVVINTILAPLLFPVLRRLLKEGDRNSWMLDK</sequence>
<evidence type="ECO:0000256" key="1">
    <source>
        <dbReference type="ARBA" id="ARBA00004651"/>
    </source>
</evidence>
<evidence type="ECO:0000256" key="6">
    <source>
        <dbReference type="ARBA" id="ARBA00022989"/>
    </source>
</evidence>
<evidence type="ECO:0000256" key="4">
    <source>
        <dbReference type="ARBA" id="ARBA00022692"/>
    </source>
</evidence>
<evidence type="ECO:0000313" key="9">
    <source>
        <dbReference type="EMBL" id="RII00254.1"/>
    </source>
</evidence>
<dbReference type="GO" id="GO:0005886">
    <property type="term" value="C:plasma membrane"/>
    <property type="evidence" value="ECO:0007669"/>
    <property type="project" value="UniProtKB-SubCell"/>
</dbReference>
<accession>A0A399FVN6</accession>
<dbReference type="InterPro" id="IPR007227">
    <property type="entry name" value="Cell_shape_determining_MreD"/>
</dbReference>
<comment type="subcellular location">
    <subcellularLocation>
        <location evidence="1">Cell membrane</location>
        <topology evidence="1">Multi-pass membrane protein</topology>
    </subcellularLocation>
</comment>
<dbReference type="GO" id="GO:0008360">
    <property type="term" value="P:regulation of cell shape"/>
    <property type="evidence" value="ECO:0007669"/>
    <property type="project" value="UniProtKB-KW"/>
</dbReference>
<evidence type="ECO:0000256" key="3">
    <source>
        <dbReference type="ARBA" id="ARBA00022475"/>
    </source>
</evidence>
<keyword evidence="6 8" id="KW-1133">Transmembrane helix</keyword>
<dbReference type="Pfam" id="PF04093">
    <property type="entry name" value="MreD"/>
    <property type="match status" value="1"/>
</dbReference>
<keyword evidence="3" id="KW-1003">Cell membrane</keyword>
<keyword evidence="7 8" id="KW-0472">Membrane</keyword>
<dbReference type="Proteomes" id="UP000266287">
    <property type="component" value="Unassembled WGS sequence"/>
</dbReference>
<evidence type="ECO:0000256" key="8">
    <source>
        <dbReference type="SAM" id="Phobius"/>
    </source>
</evidence>
<comment type="caution">
    <text evidence="9">The sequence shown here is derived from an EMBL/GenBank/DDBJ whole genome shotgun (WGS) entry which is preliminary data.</text>
</comment>
<feature type="transmembrane region" description="Helical" evidence="8">
    <location>
        <begin position="70"/>
        <end position="88"/>
    </location>
</feature>
<proteinExistence type="inferred from homology"/>
<evidence type="ECO:0000256" key="7">
    <source>
        <dbReference type="ARBA" id="ARBA00023136"/>
    </source>
</evidence>